<feature type="transmembrane region" description="Helical" evidence="4">
    <location>
        <begin position="41"/>
        <end position="61"/>
    </location>
</feature>
<keyword evidence="2 4" id="KW-1133">Transmembrane helix</keyword>
<evidence type="ECO:0000256" key="4">
    <source>
        <dbReference type="SAM" id="Phobius"/>
    </source>
</evidence>
<evidence type="ECO:0000256" key="3">
    <source>
        <dbReference type="ARBA" id="ARBA00023136"/>
    </source>
</evidence>
<gene>
    <name evidence="6" type="ORF">TELCIR_20585</name>
</gene>
<keyword evidence="1 4" id="KW-0812">Transmembrane</keyword>
<evidence type="ECO:0000259" key="5">
    <source>
        <dbReference type="PROSITE" id="PS50929"/>
    </source>
</evidence>
<feature type="non-terminal residue" evidence="6">
    <location>
        <position position="1"/>
    </location>
</feature>
<evidence type="ECO:0000313" key="6">
    <source>
        <dbReference type="EMBL" id="PIO57991.1"/>
    </source>
</evidence>
<dbReference type="Proteomes" id="UP000230423">
    <property type="component" value="Unassembled WGS sequence"/>
</dbReference>
<feature type="domain" description="ABC transmembrane type-1" evidence="5">
    <location>
        <begin position="18"/>
        <end position="99"/>
    </location>
</feature>
<dbReference type="PROSITE" id="PS50929">
    <property type="entry name" value="ABC_TM1F"/>
    <property type="match status" value="1"/>
</dbReference>
<dbReference type="GO" id="GO:0140359">
    <property type="term" value="F:ABC-type transporter activity"/>
    <property type="evidence" value="ECO:0007669"/>
    <property type="project" value="InterPro"/>
</dbReference>
<dbReference type="GO" id="GO:0005524">
    <property type="term" value="F:ATP binding"/>
    <property type="evidence" value="ECO:0007669"/>
    <property type="project" value="InterPro"/>
</dbReference>
<sequence>DLSKNNLRDIDPNAFRGLKKLRTIFQSVEWRSNASLALLNFLQNGTIGLGMTAGSILVAYLVTVDHELTVEDYVLFTTYILQLYFPLNFFGTVYRTIQKSFIDMENMFDLMNEEDDVSLSLYGIFDRFAPQY</sequence>
<dbReference type="InterPro" id="IPR011527">
    <property type="entry name" value="ABC1_TM_dom"/>
</dbReference>
<protein>
    <recommendedName>
        <fullName evidence="5">ABC transmembrane type-1 domain-containing protein</fullName>
    </recommendedName>
</protein>
<dbReference type="Gene3D" id="1.20.1560.10">
    <property type="entry name" value="ABC transporter type 1, transmembrane domain"/>
    <property type="match status" value="1"/>
</dbReference>
<accession>A0A2G9TJ59</accession>
<dbReference type="InterPro" id="IPR036640">
    <property type="entry name" value="ABC1_TM_sf"/>
</dbReference>
<evidence type="ECO:0000256" key="2">
    <source>
        <dbReference type="ARBA" id="ARBA00022989"/>
    </source>
</evidence>
<dbReference type="AlphaFoldDB" id="A0A2G9TJ59"/>
<evidence type="ECO:0000256" key="1">
    <source>
        <dbReference type="ARBA" id="ARBA00022692"/>
    </source>
</evidence>
<proteinExistence type="predicted"/>
<keyword evidence="3 4" id="KW-0472">Membrane</keyword>
<name>A0A2G9TJ59_TELCI</name>
<dbReference type="EMBL" id="KZ362817">
    <property type="protein sequence ID" value="PIO57991.1"/>
    <property type="molecule type" value="Genomic_DNA"/>
</dbReference>
<evidence type="ECO:0000313" key="7">
    <source>
        <dbReference type="Proteomes" id="UP000230423"/>
    </source>
</evidence>
<dbReference type="OrthoDB" id="6500128at2759"/>
<feature type="transmembrane region" description="Helical" evidence="4">
    <location>
        <begin position="73"/>
        <end position="94"/>
    </location>
</feature>
<keyword evidence="7" id="KW-1185">Reference proteome</keyword>
<organism evidence="6 7">
    <name type="scientific">Teladorsagia circumcincta</name>
    <name type="common">Brown stomach worm</name>
    <name type="synonym">Ostertagia circumcincta</name>
    <dbReference type="NCBI Taxonomy" id="45464"/>
    <lineage>
        <taxon>Eukaryota</taxon>
        <taxon>Metazoa</taxon>
        <taxon>Ecdysozoa</taxon>
        <taxon>Nematoda</taxon>
        <taxon>Chromadorea</taxon>
        <taxon>Rhabditida</taxon>
        <taxon>Rhabditina</taxon>
        <taxon>Rhabditomorpha</taxon>
        <taxon>Strongyloidea</taxon>
        <taxon>Trichostrongylidae</taxon>
        <taxon>Teladorsagia</taxon>
    </lineage>
</organism>
<reference evidence="6 7" key="1">
    <citation type="submission" date="2015-09" db="EMBL/GenBank/DDBJ databases">
        <title>Draft genome of the parasitic nematode Teladorsagia circumcincta isolate WARC Sus (inbred).</title>
        <authorList>
            <person name="Mitreva M."/>
        </authorList>
    </citation>
    <scope>NUCLEOTIDE SEQUENCE [LARGE SCALE GENOMIC DNA]</scope>
    <source>
        <strain evidence="6 7">S</strain>
    </source>
</reference>
<dbReference type="GO" id="GO:0016020">
    <property type="term" value="C:membrane"/>
    <property type="evidence" value="ECO:0007669"/>
    <property type="project" value="InterPro"/>
</dbReference>
<dbReference type="SUPFAM" id="SSF90123">
    <property type="entry name" value="ABC transporter transmembrane region"/>
    <property type="match status" value="1"/>
</dbReference>